<evidence type="ECO:0000256" key="1">
    <source>
        <dbReference type="SAM" id="MobiDB-lite"/>
    </source>
</evidence>
<feature type="compositionally biased region" description="Basic and acidic residues" evidence="1">
    <location>
        <begin position="30"/>
        <end position="41"/>
    </location>
</feature>
<dbReference type="Proteomes" id="UP000752696">
    <property type="component" value="Unassembled WGS sequence"/>
</dbReference>
<feature type="non-terminal residue" evidence="2">
    <location>
        <position position="1"/>
    </location>
</feature>
<protein>
    <submittedName>
        <fullName evidence="2">Uncharacterized protein</fullName>
    </submittedName>
</protein>
<reference evidence="2" key="1">
    <citation type="submission" date="2020-07" db="EMBL/GenBank/DDBJ databases">
        <authorList>
            <person name="Nazaruddin N."/>
        </authorList>
    </citation>
    <scope>NUCLEOTIDE SEQUENCE</scope>
</reference>
<feature type="non-terminal residue" evidence="2">
    <location>
        <position position="123"/>
    </location>
</feature>
<organism evidence="2 3">
    <name type="scientific">Heterotrigona itama</name>
    <dbReference type="NCBI Taxonomy" id="395501"/>
    <lineage>
        <taxon>Eukaryota</taxon>
        <taxon>Metazoa</taxon>
        <taxon>Ecdysozoa</taxon>
        <taxon>Arthropoda</taxon>
        <taxon>Hexapoda</taxon>
        <taxon>Insecta</taxon>
        <taxon>Pterygota</taxon>
        <taxon>Neoptera</taxon>
        <taxon>Endopterygota</taxon>
        <taxon>Hymenoptera</taxon>
        <taxon>Apocrita</taxon>
        <taxon>Aculeata</taxon>
        <taxon>Apoidea</taxon>
        <taxon>Anthophila</taxon>
        <taxon>Apidae</taxon>
        <taxon>Heterotrigona</taxon>
    </lineage>
</organism>
<name>A0A6V7HA35_9HYME</name>
<comment type="caution">
    <text evidence="2">The sequence shown here is derived from an EMBL/GenBank/DDBJ whole genome shotgun (WGS) entry which is preliminary data.</text>
</comment>
<evidence type="ECO:0000313" key="2">
    <source>
        <dbReference type="EMBL" id="CAD1476856.1"/>
    </source>
</evidence>
<dbReference type="EMBL" id="CAJDYZ010009611">
    <property type="protein sequence ID" value="CAD1476856.1"/>
    <property type="molecule type" value="Genomic_DNA"/>
</dbReference>
<proteinExistence type="predicted"/>
<keyword evidence="3" id="KW-1185">Reference proteome</keyword>
<gene>
    <name evidence="2" type="ORF">MHI_LOCUS691343</name>
</gene>
<feature type="region of interest" description="Disordered" evidence="1">
    <location>
        <begin position="30"/>
        <end position="51"/>
    </location>
</feature>
<accession>A0A6V7HA35</accession>
<dbReference type="AlphaFoldDB" id="A0A6V7HA35"/>
<sequence length="123" mass="14156">NTCLLSCTQGNDRQAFAWIVRFTDELKYEHPRSDAKREHPHSLATPDQVGQNARRKLGLSADDVNLRGEASITDGTRWLSSKFAELIGHPLPLTNQYRYKHWHYSRRQEQSTVQCPVCKAYDA</sequence>
<evidence type="ECO:0000313" key="3">
    <source>
        <dbReference type="Proteomes" id="UP000752696"/>
    </source>
</evidence>